<organism evidence="4 5">
    <name type="scientific">Hydra vulgaris</name>
    <name type="common">Hydra</name>
    <name type="synonym">Hydra attenuata</name>
    <dbReference type="NCBI Taxonomy" id="6087"/>
    <lineage>
        <taxon>Eukaryota</taxon>
        <taxon>Metazoa</taxon>
        <taxon>Cnidaria</taxon>
        <taxon>Hydrozoa</taxon>
        <taxon>Hydroidolina</taxon>
        <taxon>Anthoathecata</taxon>
        <taxon>Aplanulata</taxon>
        <taxon>Hydridae</taxon>
        <taxon>Hydra</taxon>
    </lineage>
</organism>
<dbReference type="SMART" id="SM00178">
    <property type="entry name" value="SAR"/>
    <property type="match status" value="1"/>
</dbReference>
<evidence type="ECO:0000313" key="5">
    <source>
        <dbReference type="RefSeq" id="XP_065656235.1"/>
    </source>
</evidence>
<dbReference type="RefSeq" id="XP_065656235.1">
    <property type="nucleotide sequence ID" value="XM_065800163.1"/>
</dbReference>
<name>A0ABM4C3U9_HYDVU</name>
<dbReference type="PRINTS" id="PR00328">
    <property type="entry name" value="SAR1GTPBP"/>
</dbReference>
<keyword evidence="1 3" id="KW-0547">Nucleotide-binding</keyword>
<sequence length="192" mass="21673">MGLWLSKLASALNDFGNRRARILLLGLDAAGKTTILYKLKLNENVSTIPTIGFNVEEVTPVKNVTFTMWDVGGQEKIRPLWRHYYQGSEGLVFVVDASDVLRIQEAREELFSVLKDEGIGNGIPAVILANKQDLPNALKSWELIDKMRLKELSGNPWHVQEMCALTGDGLYEGIQKLADMVKAYQRENKVRW</sequence>
<comment type="similarity">
    <text evidence="3">Belongs to the small GTPase superfamily. Arf family.</text>
</comment>
<dbReference type="Gene3D" id="3.40.50.300">
    <property type="entry name" value="P-loop containing nucleotide triphosphate hydrolases"/>
    <property type="match status" value="1"/>
</dbReference>
<evidence type="ECO:0000313" key="4">
    <source>
        <dbReference type="Proteomes" id="UP001652625"/>
    </source>
</evidence>
<dbReference type="SMART" id="SM00175">
    <property type="entry name" value="RAB"/>
    <property type="match status" value="1"/>
</dbReference>
<dbReference type="SUPFAM" id="SSF52540">
    <property type="entry name" value="P-loop containing nucleoside triphosphate hydrolases"/>
    <property type="match status" value="1"/>
</dbReference>
<keyword evidence="2 3" id="KW-0342">GTP-binding</keyword>
<protein>
    <submittedName>
        <fullName evidence="5">Uncharacterized protein LOC124814351 isoform X1</fullName>
    </submittedName>
</protein>
<dbReference type="Proteomes" id="UP001652625">
    <property type="component" value="Chromosome 06"/>
</dbReference>
<dbReference type="CDD" id="cd00878">
    <property type="entry name" value="Arf_Arl"/>
    <property type="match status" value="1"/>
</dbReference>
<dbReference type="PANTHER" id="PTHR11711">
    <property type="entry name" value="ADP RIBOSYLATION FACTOR-RELATED"/>
    <property type="match status" value="1"/>
</dbReference>
<dbReference type="InterPro" id="IPR024156">
    <property type="entry name" value="Small_GTPase_ARF"/>
</dbReference>
<reference evidence="5" key="1">
    <citation type="submission" date="2025-08" db="UniProtKB">
        <authorList>
            <consortium name="RefSeq"/>
        </authorList>
    </citation>
    <scope>IDENTIFICATION</scope>
</reference>
<dbReference type="PROSITE" id="PS51419">
    <property type="entry name" value="RAB"/>
    <property type="match status" value="1"/>
</dbReference>
<dbReference type="NCBIfam" id="TIGR00231">
    <property type="entry name" value="small_GTP"/>
    <property type="match status" value="1"/>
</dbReference>
<dbReference type="InterPro" id="IPR005225">
    <property type="entry name" value="Small_GTP-bd"/>
</dbReference>
<keyword evidence="4" id="KW-1185">Reference proteome</keyword>
<dbReference type="InterPro" id="IPR027417">
    <property type="entry name" value="P-loop_NTPase"/>
</dbReference>
<dbReference type="SMART" id="SM00177">
    <property type="entry name" value="ARF"/>
    <property type="match status" value="1"/>
</dbReference>
<proteinExistence type="inferred from homology"/>
<dbReference type="InterPro" id="IPR006689">
    <property type="entry name" value="Small_GTPase_ARF/SAR"/>
</dbReference>
<dbReference type="GeneID" id="124814351"/>
<dbReference type="Pfam" id="PF00025">
    <property type="entry name" value="Arf"/>
    <property type="match status" value="1"/>
</dbReference>
<evidence type="ECO:0000256" key="3">
    <source>
        <dbReference type="RuleBase" id="RU003925"/>
    </source>
</evidence>
<accession>A0ABM4C3U9</accession>
<dbReference type="PROSITE" id="PS51417">
    <property type="entry name" value="ARF"/>
    <property type="match status" value="1"/>
</dbReference>
<gene>
    <name evidence="5" type="primary">LOC124814351</name>
</gene>
<evidence type="ECO:0000256" key="1">
    <source>
        <dbReference type="ARBA" id="ARBA00022741"/>
    </source>
</evidence>
<evidence type="ECO:0000256" key="2">
    <source>
        <dbReference type="ARBA" id="ARBA00023134"/>
    </source>
</evidence>